<protein>
    <submittedName>
        <fullName evidence="15">Uncharacterized protein</fullName>
    </submittedName>
</protein>
<keyword evidence="2" id="KW-0245">EGF-like domain</keyword>
<comment type="caution">
    <text evidence="15">The sequence shown here is derived from an EMBL/GenBank/DDBJ whole genome shotgun (WGS) entry which is preliminary data.</text>
</comment>
<keyword evidence="8 12" id="KW-0472">Membrane</keyword>
<gene>
    <name evidence="15" type="ORF">BN9_056050</name>
</gene>
<proteinExistence type="predicted"/>
<evidence type="ECO:0000259" key="13">
    <source>
        <dbReference type="Pfam" id="PF02225"/>
    </source>
</evidence>
<evidence type="ECO:0000256" key="1">
    <source>
        <dbReference type="ARBA" id="ARBA00004479"/>
    </source>
</evidence>
<evidence type="ECO:0000256" key="7">
    <source>
        <dbReference type="ARBA" id="ARBA00022989"/>
    </source>
</evidence>
<feature type="transmembrane region" description="Helical" evidence="12">
    <location>
        <begin position="445"/>
        <end position="469"/>
    </location>
</feature>
<dbReference type="SUPFAM" id="SSF52025">
    <property type="entry name" value="PA domain"/>
    <property type="match status" value="1"/>
</dbReference>
<keyword evidence="16" id="KW-1185">Reference proteome</keyword>
<dbReference type="GO" id="GO:0012505">
    <property type="term" value="C:endomembrane system"/>
    <property type="evidence" value="ECO:0007669"/>
    <property type="project" value="UniProtKB-SubCell"/>
</dbReference>
<dbReference type="EMBL" id="CAIX01000079">
    <property type="protein sequence ID" value="CCI44781.1"/>
    <property type="molecule type" value="Genomic_DNA"/>
</dbReference>
<accession>A0A024GEL9</accession>
<evidence type="ECO:0000256" key="9">
    <source>
        <dbReference type="ARBA" id="ARBA00023180"/>
    </source>
</evidence>
<keyword evidence="5" id="KW-0677">Repeat</keyword>
<dbReference type="InterPro" id="IPR046450">
    <property type="entry name" value="PA_dom_sf"/>
</dbReference>
<dbReference type="AlphaFoldDB" id="A0A024GEL9"/>
<evidence type="ECO:0000256" key="6">
    <source>
        <dbReference type="ARBA" id="ARBA00022837"/>
    </source>
</evidence>
<dbReference type="Proteomes" id="UP000053237">
    <property type="component" value="Unassembled WGS sequence"/>
</dbReference>
<dbReference type="OrthoDB" id="10045365at2759"/>
<dbReference type="Pfam" id="PF02225">
    <property type="entry name" value="PA"/>
    <property type="match status" value="1"/>
</dbReference>
<name>A0A024GEL9_9STRA</name>
<dbReference type="Pfam" id="PF25011">
    <property type="entry name" value="VSR_TRX"/>
    <property type="match status" value="1"/>
</dbReference>
<dbReference type="InterPro" id="IPR056858">
    <property type="entry name" value="VSR_TRX"/>
</dbReference>
<keyword evidence="6" id="KW-0106">Calcium</keyword>
<dbReference type="PANTHER" id="PTHR22702">
    <property type="entry name" value="PROTEASE-ASSOCIATED DOMAIN-CONTAINING PROTEIN"/>
    <property type="match status" value="1"/>
</dbReference>
<feature type="domain" description="Vacuolar sorting receptor thioredoxin-like" evidence="14">
    <location>
        <begin position="196"/>
        <end position="402"/>
    </location>
</feature>
<evidence type="ECO:0000256" key="2">
    <source>
        <dbReference type="ARBA" id="ARBA00022536"/>
    </source>
</evidence>
<keyword evidence="4" id="KW-0732">Signal</keyword>
<dbReference type="FunFam" id="3.50.30.30:FF:000032">
    <property type="entry name" value="Vacuolar-sorting receptor 1"/>
    <property type="match status" value="1"/>
</dbReference>
<dbReference type="STRING" id="65357.A0A024GEL9"/>
<comment type="subcellular location">
    <subcellularLocation>
        <location evidence="10">Endomembrane system</location>
        <topology evidence="10">Single-pass membrane protein</topology>
    </subcellularLocation>
    <subcellularLocation>
        <location evidence="1">Membrane</location>
        <topology evidence="1">Single-pass type I membrane protein</topology>
    </subcellularLocation>
</comment>
<evidence type="ECO:0000256" key="8">
    <source>
        <dbReference type="ARBA" id="ARBA00023136"/>
    </source>
</evidence>
<sequence>MKQLRNFFAIATAVAAHNIDSWPSREQDHSKLQVVFPQSLTKKNGYAHKDALFGYPSYALGSLQTQLILSNSTACHELNTTGDWERPFALLIDRGDCHFVIKVRNAQHRGASAVIIADNKCLCSDVECMEETGDTVCEKYLPFMADDDSGGDITIPSMLIRKSDGDAIKRAITHAEGVSNVMIKFDWGIPSPDGRVEWDLWQSSWDEHSMVILDKLEPMVAAFGVRAFHTPHFVSYNGSKVGCHVNSHGNVCGNMCLNRGRYCLLDPSPSHDQDIGASGADVVVENLRRLCLWQFASKKEPGVALNWWKYVKDSDRMCGQDELIFKQKVCTEKIMKKYGFDPVQVDKCMQPYGLDVDAVNPILEKELEKQAELELLRLPALYVDGVHARGKIDSASVLSMVCAGFGLHDPPAICTCAQQSTASLLECITAGGISNAAIAVENGSLSLGSIAFIALFVCATIAAAGYVYWRRTQQHMRDQVRSILAEYMPLEEQGLLDEGTSPRRHPAELAAAQSPRGYLPSRDYLKDDDDL</sequence>
<dbReference type="InParanoid" id="A0A024GEL9"/>
<evidence type="ECO:0000313" key="15">
    <source>
        <dbReference type="EMBL" id="CCI44781.1"/>
    </source>
</evidence>
<keyword evidence="9" id="KW-0325">Glycoprotein</keyword>
<evidence type="ECO:0000256" key="3">
    <source>
        <dbReference type="ARBA" id="ARBA00022692"/>
    </source>
</evidence>
<evidence type="ECO:0000259" key="14">
    <source>
        <dbReference type="Pfam" id="PF25011"/>
    </source>
</evidence>
<evidence type="ECO:0000256" key="4">
    <source>
        <dbReference type="ARBA" id="ARBA00022729"/>
    </source>
</evidence>
<feature type="domain" description="PA" evidence="13">
    <location>
        <begin position="66"/>
        <end position="168"/>
    </location>
</feature>
<reference evidence="15 16" key="1">
    <citation type="submission" date="2012-05" db="EMBL/GenBank/DDBJ databases">
        <title>Recombination and specialization in a pathogen metapopulation.</title>
        <authorList>
            <person name="Gardiner A."/>
            <person name="Kemen E."/>
            <person name="Schultz-Larsen T."/>
            <person name="MacLean D."/>
            <person name="Van Oosterhout C."/>
            <person name="Jones J.D.G."/>
        </authorList>
    </citation>
    <scope>NUCLEOTIDE SEQUENCE [LARGE SCALE GENOMIC DNA]</scope>
    <source>
        <strain evidence="15 16">Ac Nc2</strain>
    </source>
</reference>
<dbReference type="PANTHER" id="PTHR22702:SF1">
    <property type="entry name" value="PROTEASE-ASSOCIATED DOMAIN-CONTAINING PROTEIN 1"/>
    <property type="match status" value="1"/>
</dbReference>
<organism evidence="15 16">
    <name type="scientific">Albugo candida</name>
    <dbReference type="NCBI Taxonomy" id="65357"/>
    <lineage>
        <taxon>Eukaryota</taxon>
        <taxon>Sar</taxon>
        <taxon>Stramenopiles</taxon>
        <taxon>Oomycota</taxon>
        <taxon>Peronosporomycetes</taxon>
        <taxon>Albuginales</taxon>
        <taxon>Albuginaceae</taxon>
        <taxon>Albugo</taxon>
    </lineage>
</organism>
<feature type="region of interest" description="Disordered" evidence="11">
    <location>
        <begin position="495"/>
        <end position="531"/>
    </location>
</feature>
<evidence type="ECO:0000256" key="5">
    <source>
        <dbReference type="ARBA" id="ARBA00022737"/>
    </source>
</evidence>
<keyword evidence="7 12" id="KW-1133">Transmembrane helix</keyword>
<evidence type="ECO:0000313" key="16">
    <source>
        <dbReference type="Proteomes" id="UP000053237"/>
    </source>
</evidence>
<dbReference type="InterPro" id="IPR003137">
    <property type="entry name" value="PA_domain"/>
</dbReference>
<evidence type="ECO:0000256" key="10">
    <source>
        <dbReference type="ARBA" id="ARBA00037847"/>
    </source>
</evidence>
<dbReference type="GO" id="GO:0016020">
    <property type="term" value="C:membrane"/>
    <property type="evidence" value="ECO:0007669"/>
    <property type="project" value="UniProtKB-SubCell"/>
</dbReference>
<keyword evidence="3 12" id="KW-0812">Transmembrane</keyword>
<evidence type="ECO:0000256" key="12">
    <source>
        <dbReference type="SAM" id="Phobius"/>
    </source>
</evidence>
<dbReference type="Gene3D" id="3.50.30.30">
    <property type="match status" value="1"/>
</dbReference>
<evidence type="ECO:0000256" key="11">
    <source>
        <dbReference type="SAM" id="MobiDB-lite"/>
    </source>
</evidence>